<dbReference type="GO" id="GO:1990281">
    <property type="term" value="C:efflux pump complex"/>
    <property type="evidence" value="ECO:0007669"/>
    <property type="project" value="TreeGrafter"/>
</dbReference>
<dbReference type="EMBL" id="CP012154">
    <property type="protein sequence ID" value="AKS40715.1"/>
    <property type="molecule type" value="Genomic_DNA"/>
</dbReference>
<dbReference type="Gene3D" id="1.10.287.470">
    <property type="entry name" value="Helix hairpin bin"/>
    <property type="match status" value="1"/>
</dbReference>
<dbReference type="STRING" id="1579979.WM2015_332"/>
<dbReference type="Proteomes" id="UP000066624">
    <property type="component" value="Chromosome"/>
</dbReference>
<evidence type="ECO:0000313" key="8">
    <source>
        <dbReference type="Proteomes" id="UP000066624"/>
    </source>
</evidence>
<dbReference type="InterPro" id="IPR058625">
    <property type="entry name" value="MdtA-like_BSH"/>
</dbReference>
<keyword evidence="3" id="KW-0813">Transport</keyword>
<gene>
    <name evidence="7" type="ORF">WM2015_332</name>
</gene>
<dbReference type="Gene3D" id="2.40.420.20">
    <property type="match status" value="1"/>
</dbReference>
<dbReference type="AlphaFoldDB" id="A0A0K0XST8"/>
<dbReference type="PATRIC" id="fig|1579979.3.peg.336"/>
<dbReference type="PANTHER" id="PTHR30469">
    <property type="entry name" value="MULTIDRUG RESISTANCE PROTEIN MDTA"/>
    <property type="match status" value="1"/>
</dbReference>
<comment type="subcellular location">
    <subcellularLocation>
        <location evidence="1">Cell envelope</location>
    </subcellularLocation>
</comment>
<evidence type="ECO:0000256" key="3">
    <source>
        <dbReference type="ARBA" id="ARBA00022448"/>
    </source>
</evidence>
<protein>
    <submittedName>
        <fullName evidence="7">Membrane protein</fullName>
    </submittedName>
</protein>
<feature type="domain" description="CusB-like beta-barrel" evidence="5">
    <location>
        <begin position="237"/>
        <end position="307"/>
    </location>
</feature>
<dbReference type="Gene3D" id="2.40.30.170">
    <property type="match status" value="1"/>
</dbReference>
<dbReference type="NCBIfam" id="TIGR01730">
    <property type="entry name" value="RND_mfp"/>
    <property type="match status" value="1"/>
</dbReference>
<proteinExistence type="inferred from homology"/>
<dbReference type="InterPro" id="IPR006143">
    <property type="entry name" value="RND_pump_MFP"/>
</dbReference>
<dbReference type="RefSeq" id="WP_049724405.1">
    <property type="nucleotide sequence ID" value="NZ_CP012154.1"/>
</dbReference>
<evidence type="ECO:0000259" key="4">
    <source>
        <dbReference type="Pfam" id="PF25917"/>
    </source>
</evidence>
<dbReference type="Gene3D" id="2.40.50.100">
    <property type="match status" value="1"/>
</dbReference>
<dbReference type="PANTHER" id="PTHR30469:SF33">
    <property type="entry name" value="SLR1207 PROTEIN"/>
    <property type="match status" value="1"/>
</dbReference>
<keyword evidence="8" id="KW-1185">Reference proteome</keyword>
<feature type="domain" description="Multidrug resistance protein MdtA-like C-terminal permuted SH3" evidence="6">
    <location>
        <begin position="317"/>
        <end position="373"/>
    </location>
</feature>
<dbReference type="OrthoDB" id="9806939at2"/>
<dbReference type="Pfam" id="PF25917">
    <property type="entry name" value="BSH_RND"/>
    <property type="match status" value="1"/>
</dbReference>
<organism evidence="7 8">
    <name type="scientific">Wenzhouxiangella marina</name>
    <dbReference type="NCBI Taxonomy" id="1579979"/>
    <lineage>
        <taxon>Bacteria</taxon>
        <taxon>Pseudomonadati</taxon>
        <taxon>Pseudomonadota</taxon>
        <taxon>Gammaproteobacteria</taxon>
        <taxon>Chromatiales</taxon>
        <taxon>Wenzhouxiangellaceae</taxon>
        <taxon>Wenzhouxiangella</taxon>
    </lineage>
</organism>
<dbReference type="Pfam" id="PF25967">
    <property type="entry name" value="RND-MFP_C"/>
    <property type="match status" value="1"/>
</dbReference>
<sequence>MTGKLKWILPLSIVVVLCLVYAYRLWQGPLVEGYVVRTAALVQTVVASGRVESVSRAEVSSEITAVVLERHVEEGQRVEAGELLLQLRDDALQAQLHQAEAALSELRTRARPQARVALERAETQLAQAERESARRRALVEQALISRESLEQAEEAEVLARNAVAAARLELEALAPGGPEERLLEERLAAARIDLERSRIRAETAGTILSRDVEPGDLVRPGEALFSIALDGPTELRVPVDERNLSRLAVGQQAIAIADAYPDSPFEARIEHIAPRIDVQRGTVDLRLAVPEPPPFLRQDMTVSVTIVTGRREDSLALPNDALVHRQGRQARVLVLDEGRIQHRPVTIGLEGLARSEILAGLTAGEQVLLAGHQDLLEGSRARFESRPWPAAGDPEALHPNNELPIKLD</sequence>
<comment type="similarity">
    <text evidence="2">Belongs to the membrane fusion protein (MFP) (TC 8.A.1) family.</text>
</comment>
<feature type="domain" description="Multidrug resistance protein MdtA-like barrel-sandwich hybrid" evidence="4">
    <location>
        <begin position="57"/>
        <end position="227"/>
    </location>
</feature>
<evidence type="ECO:0000256" key="1">
    <source>
        <dbReference type="ARBA" id="ARBA00004196"/>
    </source>
</evidence>
<evidence type="ECO:0000259" key="5">
    <source>
        <dbReference type="Pfam" id="PF25954"/>
    </source>
</evidence>
<dbReference type="Pfam" id="PF25954">
    <property type="entry name" value="Beta-barrel_RND_2"/>
    <property type="match status" value="1"/>
</dbReference>
<dbReference type="SUPFAM" id="SSF111369">
    <property type="entry name" value="HlyD-like secretion proteins"/>
    <property type="match status" value="1"/>
</dbReference>
<accession>A0A0K0XST8</accession>
<dbReference type="GO" id="GO:0015562">
    <property type="term" value="F:efflux transmembrane transporter activity"/>
    <property type="evidence" value="ECO:0007669"/>
    <property type="project" value="TreeGrafter"/>
</dbReference>
<evidence type="ECO:0000259" key="6">
    <source>
        <dbReference type="Pfam" id="PF25967"/>
    </source>
</evidence>
<dbReference type="InterPro" id="IPR058627">
    <property type="entry name" value="MdtA-like_C"/>
</dbReference>
<name>A0A0K0XST8_9GAMM</name>
<dbReference type="InterPro" id="IPR058792">
    <property type="entry name" value="Beta-barrel_RND_2"/>
</dbReference>
<reference evidence="7 8" key="1">
    <citation type="submission" date="2015-07" db="EMBL/GenBank/DDBJ databases">
        <authorList>
            <person name="Noorani M."/>
        </authorList>
    </citation>
    <scope>NUCLEOTIDE SEQUENCE [LARGE SCALE GENOMIC DNA]</scope>
    <source>
        <strain evidence="7 8">KCTC 42284</strain>
    </source>
</reference>
<dbReference type="KEGG" id="wma:WM2015_332"/>
<evidence type="ECO:0000256" key="2">
    <source>
        <dbReference type="ARBA" id="ARBA00009477"/>
    </source>
</evidence>
<evidence type="ECO:0000313" key="7">
    <source>
        <dbReference type="EMBL" id="AKS40715.1"/>
    </source>
</evidence>